<sequence>MQVLCLIFILGMAHSWNFPSFFEQELSSNSFRGSATNNNSSLLPTFDDMNKMMAAMHHRFQRLFGSPSFSMNHIDDWMTNRKKLDAVEPVCTKTTDSPPPPTATTSMQKNRRKKFRGAQTTTCIKELIIDGKKQIYKETNVTDDNGTVIAQSKIYQTISMNTMNSTIPIDIKEENDVIAY</sequence>
<dbReference type="AlphaFoldDB" id="A0A818J685"/>
<evidence type="ECO:0000256" key="1">
    <source>
        <dbReference type="SAM" id="MobiDB-lite"/>
    </source>
</evidence>
<feature type="region of interest" description="Disordered" evidence="1">
    <location>
        <begin position="90"/>
        <end position="116"/>
    </location>
</feature>
<evidence type="ECO:0000313" key="4">
    <source>
        <dbReference type="Proteomes" id="UP000663869"/>
    </source>
</evidence>
<reference evidence="3" key="1">
    <citation type="submission" date="2021-02" db="EMBL/GenBank/DDBJ databases">
        <authorList>
            <person name="Nowell W R."/>
        </authorList>
    </citation>
    <scope>NUCLEOTIDE SEQUENCE</scope>
</reference>
<protein>
    <submittedName>
        <fullName evidence="3">Uncharacterized protein</fullName>
    </submittedName>
</protein>
<evidence type="ECO:0000313" key="3">
    <source>
        <dbReference type="EMBL" id="CAF3534095.1"/>
    </source>
</evidence>
<name>A0A818J685_9BILA</name>
<feature type="chain" id="PRO_5032401594" evidence="2">
    <location>
        <begin position="16"/>
        <end position="180"/>
    </location>
</feature>
<proteinExistence type="predicted"/>
<dbReference type="Proteomes" id="UP000663869">
    <property type="component" value="Unassembled WGS sequence"/>
</dbReference>
<feature type="signal peptide" evidence="2">
    <location>
        <begin position="1"/>
        <end position="15"/>
    </location>
</feature>
<comment type="caution">
    <text evidence="3">The sequence shown here is derived from an EMBL/GenBank/DDBJ whole genome shotgun (WGS) entry which is preliminary data.</text>
</comment>
<accession>A0A818J685</accession>
<dbReference type="EMBL" id="CAJNYU010002338">
    <property type="protein sequence ID" value="CAF3534095.1"/>
    <property type="molecule type" value="Genomic_DNA"/>
</dbReference>
<gene>
    <name evidence="3" type="ORF">FME351_LOCUS18629</name>
</gene>
<evidence type="ECO:0000256" key="2">
    <source>
        <dbReference type="SAM" id="SignalP"/>
    </source>
</evidence>
<keyword evidence="2" id="KW-0732">Signal</keyword>
<organism evidence="3 4">
    <name type="scientific">Rotaria socialis</name>
    <dbReference type="NCBI Taxonomy" id="392032"/>
    <lineage>
        <taxon>Eukaryota</taxon>
        <taxon>Metazoa</taxon>
        <taxon>Spiralia</taxon>
        <taxon>Gnathifera</taxon>
        <taxon>Rotifera</taxon>
        <taxon>Eurotatoria</taxon>
        <taxon>Bdelloidea</taxon>
        <taxon>Philodinida</taxon>
        <taxon>Philodinidae</taxon>
        <taxon>Rotaria</taxon>
    </lineage>
</organism>